<evidence type="ECO:0000256" key="1">
    <source>
        <dbReference type="ARBA" id="ARBA00023027"/>
    </source>
</evidence>
<evidence type="ECO:0000259" key="2">
    <source>
        <dbReference type="Pfam" id="PF01370"/>
    </source>
</evidence>
<dbReference type="Proteomes" id="UP001595444">
    <property type="component" value="Unassembled WGS sequence"/>
</dbReference>
<dbReference type="Gene3D" id="3.40.50.720">
    <property type="entry name" value="NAD(P)-binding Rossmann-like Domain"/>
    <property type="match status" value="1"/>
</dbReference>
<reference evidence="4" key="1">
    <citation type="journal article" date="2019" name="Int. J. Syst. Evol. Microbiol.">
        <title>The Global Catalogue of Microorganisms (GCM) 10K type strain sequencing project: providing services to taxonomists for standard genome sequencing and annotation.</title>
        <authorList>
            <consortium name="The Broad Institute Genomics Platform"/>
            <consortium name="The Broad Institute Genome Sequencing Center for Infectious Disease"/>
            <person name="Wu L."/>
            <person name="Ma J."/>
        </authorList>
    </citation>
    <scope>NUCLEOTIDE SEQUENCE [LARGE SCALE GENOMIC DNA]</scope>
    <source>
        <strain evidence="4">KCTC 62164</strain>
    </source>
</reference>
<comment type="caution">
    <text evidence="3">The sequence shown here is derived from an EMBL/GenBank/DDBJ whole genome shotgun (WGS) entry which is preliminary data.</text>
</comment>
<keyword evidence="4" id="KW-1185">Reference proteome</keyword>
<dbReference type="GO" id="GO:0033711">
    <property type="term" value="F:4-phosphoerythronate dehydrogenase activity"/>
    <property type="evidence" value="ECO:0007669"/>
    <property type="project" value="UniProtKB-EC"/>
</dbReference>
<accession>A0ABV7D9N3</accession>
<name>A0ABV7D9N3_9PROT</name>
<dbReference type="EMBL" id="JBHRSL010000028">
    <property type="protein sequence ID" value="MFC3053709.1"/>
    <property type="molecule type" value="Genomic_DNA"/>
</dbReference>
<dbReference type="EC" id="1.1.1.290" evidence="3"/>
<sequence>MPKQLLVFGPGYSAVPVMTQAQENGWLVTGTYRSDETRQMLEKQGFKAIDFTSGRLPTRDGPLHILITAAPTREGADPVLSVWEKALLNSENIKTICYLSSTNVYGDHSGDWVTEETMPNPSLERGTRRLEAEKSWEKLAKNIKASCFIFRLAGIYGPGRNAIQSLKTGKAKSILKPGQVFSRIHVTDITAALWAAITGPYKGGIYNLADDLPCPPHEVIAEAARLMGVPAPVLENWETADLSPMARSFYTENKRVDNTKIKQELGLDLKYPDYKSGLKALIETE</sequence>
<keyword evidence="1" id="KW-0520">NAD</keyword>
<dbReference type="CDD" id="cd05266">
    <property type="entry name" value="SDR_a4"/>
    <property type="match status" value="1"/>
</dbReference>
<gene>
    <name evidence="3" type="ORF">ACFOKA_17555</name>
</gene>
<protein>
    <submittedName>
        <fullName evidence="3">SDR family oxidoreductase</fullName>
        <ecNumber evidence="3">1.1.1.290</ecNumber>
    </submittedName>
</protein>
<evidence type="ECO:0000313" key="3">
    <source>
        <dbReference type="EMBL" id="MFC3053709.1"/>
    </source>
</evidence>
<proteinExistence type="predicted"/>
<evidence type="ECO:0000313" key="4">
    <source>
        <dbReference type="Proteomes" id="UP001595444"/>
    </source>
</evidence>
<feature type="domain" description="NAD-dependent epimerase/dehydratase" evidence="2">
    <location>
        <begin position="89"/>
        <end position="209"/>
    </location>
</feature>
<dbReference type="Pfam" id="PF01370">
    <property type="entry name" value="Epimerase"/>
    <property type="match status" value="1"/>
</dbReference>
<dbReference type="InterPro" id="IPR001509">
    <property type="entry name" value="Epimerase_deHydtase"/>
</dbReference>
<organism evidence="3 4">
    <name type="scientific">Kordiimonas pumila</name>
    <dbReference type="NCBI Taxonomy" id="2161677"/>
    <lineage>
        <taxon>Bacteria</taxon>
        <taxon>Pseudomonadati</taxon>
        <taxon>Pseudomonadota</taxon>
        <taxon>Alphaproteobacteria</taxon>
        <taxon>Kordiimonadales</taxon>
        <taxon>Kordiimonadaceae</taxon>
        <taxon>Kordiimonas</taxon>
    </lineage>
</organism>
<dbReference type="InterPro" id="IPR036291">
    <property type="entry name" value="NAD(P)-bd_dom_sf"/>
</dbReference>
<dbReference type="RefSeq" id="WP_194214471.1">
    <property type="nucleotide sequence ID" value="NZ_CP061205.1"/>
</dbReference>
<dbReference type="SUPFAM" id="SSF51735">
    <property type="entry name" value="NAD(P)-binding Rossmann-fold domains"/>
    <property type="match status" value="1"/>
</dbReference>
<keyword evidence="3" id="KW-0560">Oxidoreductase</keyword>
<dbReference type="PANTHER" id="PTHR43574">
    <property type="entry name" value="EPIMERASE-RELATED"/>
    <property type="match status" value="1"/>
</dbReference>